<evidence type="ECO:0000256" key="4">
    <source>
        <dbReference type="ARBA" id="ARBA00022884"/>
    </source>
</evidence>
<dbReference type="AlphaFoldDB" id="A0A5R9J2B6"/>
<dbReference type="InterPro" id="IPR001678">
    <property type="entry name" value="MeTrfase_RsmB-F_NOP2_dom"/>
</dbReference>
<feature type="binding site" evidence="5">
    <location>
        <begin position="262"/>
        <end position="268"/>
    </location>
    <ligand>
        <name>S-adenosyl-L-methionine</name>
        <dbReference type="ChEBI" id="CHEBI:59789"/>
    </ligand>
</feature>
<gene>
    <name evidence="9" type="ORF">FE263_14620</name>
</gene>
<feature type="binding site" evidence="5">
    <location>
        <position position="283"/>
    </location>
    <ligand>
        <name>S-adenosyl-L-methionine</name>
        <dbReference type="ChEBI" id="CHEBI:59789"/>
    </ligand>
</feature>
<comment type="caution">
    <text evidence="9">The sequence shown here is derived from an EMBL/GenBank/DDBJ whole genome shotgun (WGS) entry which is preliminary data.</text>
</comment>
<dbReference type="PANTHER" id="PTHR22807">
    <property type="entry name" value="NOP2 YEAST -RELATED NOL1/NOP2/FMU SUN DOMAIN-CONTAINING"/>
    <property type="match status" value="1"/>
</dbReference>
<dbReference type="GO" id="GO:0001510">
    <property type="term" value="P:RNA methylation"/>
    <property type="evidence" value="ECO:0007669"/>
    <property type="project" value="InterPro"/>
</dbReference>
<evidence type="ECO:0000256" key="3">
    <source>
        <dbReference type="ARBA" id="ARBA00022691"/>
    </source>
</evidence>
<dbReference type="InterPro" id="IPR035926">
    <property type="entry name" value="NusB-like_sf"/>
</dbReference>
<protein>
    <submittedName>
        <fullName evidence="9">rRNA cytosine-C5-methylase</fullName>
    </submittedName>
</protein>
<dbReference type="CDD" id="cd02440">
    <property type="entry name" value="AdoMet_MTases"/>
    <property type="match status" value="1"/>
</dbReference>
<feature type="binding site" evidence="5">
    <location>
        <position position="309"/>
    </location>
    <ligand>
        <name>S-adenosyl-L-methionine</name>
        <dbReference type="ChEBI" id="CHEBI:59789"/>
    </ligand>
</feature>
<feature type="domain" description="SAM-dependent MTase RsmB/NOP-type" evidence="8">
    <location>
        <begin position="158"/>
        <end position="444"/>
    </location>
</feature>
<proteinExistence type="inferred from homology"/>
<evidence type="ECO:0000256" key="1">
    <source>
        <dbReference type="ARBA" id="ARBA00022603"/>
    </source>
</evidence>
<dbReference type="Gene3D" id="3.40.50.150">
    <property type="entry name" value="Vaccinia Virus protein VP39"/>
    <property type="match status" value="1"/>
</dbReference>
<dbReference type="InterPro" id="IPR023267">
    <property type="entry name" value="RCMT"/>
</dbReference>
<evidence type="ECO:0000256" key="6">
    <source>
        <dbReference type="SAM" id="Coils"/>
    </source>
</evidence>
<keyword evidence="10" id="KW-1185">Reference proteome</keyword>
<dbReference type="EMBL" id="VCDI01000005">
    <property type="protein sequence ID" value="TLU71702.1"/>
    <property type="molecule type" value="Genomic_DNA"/>
</dbReference>
<keyword evidence="1 5" id="KW-0489">Methyltransferase</keyword>
<evidence type="ECO:0000313" key="9">
    <source>
        <dbReference type="EMBL" id="TLU71702.1"/>
    </source>
</evidence>
<dbReference type="SUPFAM" id="SSF53335">
    <property type="entry name" value="S-adenosyl-L-methionine-dependent methyltransferases"/>
    <property type="match status" value="1"/>
</dbReference>
<feature type="region of interest" description="Disordered" evidence="7">
    <location>
        <begin position="1"/>
        <end position="27"/>
    </location>
</feature>
<feature type="active site" description="Nucleophile" evidence="5">
    <location>
        <position position="378"/>
    </location>
</feature>
<feature type="binding site" evidence="5">
    <location>
        <position position="325"/>
    </location>
    <ligand>
        <name>S-adenosyl-L-methionine</name>
        <dbReference type="ChEBI" id="CHEBI:59789"/>
    </ligand>
</feature>
<evidence type="ECO:0000313" key="10">
    <source>
        <dbReference type="Proteomes" id="UP000305654"/>
    </source>
</evidence>
<name>A0A5R9J2B6_9PROT</name>
<dbReference type="Pfam" id="PF01029">
    <property type="entry name" value="NusB"/>
    <property type="match status" value="1"/>
</dbReference>
<dbReference type="PROSITE" id="PS51686">
    <property type="entry name" value="SAM_MT_RSMB_NOP"/>
    <property type="match status" value="1"/>
</dbReference>
<evidence type="ECO:0000259" key="8">
    <source>
        <dbReference type="PROSITE" id="PS51686"/>
    </source>
</evidence>
<dbReference type="Pfam" id="PF01189">
    <property type="entry name" value="Methyltr_RsmB-F"/>
    <property type="match status" value="1"/>
</dbReference>
<organism evidence="9 10">
    <name type="scientific">Lichenicoccus roseus</name>
    <dbReference type="NCBI Taxonomy" id="2683649"/>
    <lineage>
        <taxon>Bacteria</taxon>
        <taxon>Pseudomonadati</taxon>
        <taxon>Pseudomonadota</taxon>
        <taxon>Alphaproteobacteria</taxon>
        <taxon>Acetobacterales</taxon>
        <taxon>Acetobacteraceae</taxon>
        <taxon>Lichenicoccus</taxon>
    </lineage>
</organism>
<dbReference type="SUPFAM" id="SSF48013">
    <property type="entry name" value="NusB-like"/>
    <property type="match status" value="1"/>
</dbReference>
<reference evidence="9 10" key="1">
    <citation type="submission" date="2019-05" db="EMBL/GenBank/DDBJ databases">
        <authorList>
            <person name="Pankratov T."/>
            <person name="Grouzdev D."/>
        </authorList>
    </citation>
    <scope>NUCLEOTIDE SEQUENCE [LARGE SCALE GENOMIC DNA]</scope>
    <source>
        <strain evidence="9 10">KEBCLARHB70R</strain>
    </source>
</reference>
<dbReference type="PRINTS" id="PR02008">
    <property type="entry name" value="RCMTFAMILY"/>
</dbReference>
<accession>A0A5R9J2B6</accession>
<dbReference type="InterPro" id="IPR049560">
    <property type="entry name" value="MeTrfase_RsmB-F_NOP2_cat"/>
</dbReference>
<keyword evidence="3 5" id="KW-0949">S-adenosyl-L-methionine</keyword>
<feature type="coiled-coil region" evidence="6">
    <location>
        <begin position="282"/>
        <end position="309"/>
    </location>
</feature>
<dbReference type="Gene3D" id="1.10.940.10">
    <property type="entry name" value="NusB-like"/>
    <property type="match status" value="1"/>
</dbReference>
<sequence>MNKTSMRSPEPGGRQSPPQTDQAPADPTRDIAYDILVSVLERRRSLDAVLDRAPATVPARDRAAAHRLAAMVLRRLGTLDAVLRPLLARPPPPPVRLVLLLGAAQLLFLQTPAHAAVGTSVELVRRRRLAPFAGLVNAVLRRVAAQGEASLAGLDQALLDMPGWLWSSLSTVFGEDAARRIADGIRQEAPLDLTLRRAAAAPEGAVRLPTGTMRLPAGTRVADLAGYARVDTGGTFWVQDVAAALPVMLLDPQPGERIADLCAAPGGKTAQLVDAGAEVIALDRDRSRLQRVRENLDRLAMQADLVEADALSWRPPALLDAVLLDAPCSATGTARRHPEVLHTRASADLPAFAQGQARLIEAASTMLRPGGRLLYAVCSMQPEEAEAQLAVAHRAGLRHVPFEAAELAMLPEALTAEGCLRTHPGLWPEHGGMDGFFAARFVRT</sequence>
<evidence type="ECO:0000256" key="5">
    <source>
        <dbReference type="PROSITE-ProRule" id="PRU01023"/>
    </source>
</evidence>
<dbReference type="Proteomes" id="UP000305654">
    <property type="component" value="Unassembled WGS sequence"/>
</dbReference>
<keyword evidence="2 5" id="KW-0808">Transferase</keyword>
<evidence type="ECO:0000256" key="2">
    <source>
        <dbReference type="ARBA" id="ARBA00022679"/>
    </source>
</evidence>
<dbReference type="GO" id="GO:0003723">
    <property type="term" value="F:RNA binding"/>
    <property type="evidence" value="ECO:0007669"/>
    <property type="project" value="UniProtKB-UniRule"/>
</dbReference>
<evidence type="ECO:0000256" key="7">
    <source>
        <dbReference type="SAM" id="MobiDB-lite"/>
    </source>
</evidence>
<dbReference type="PANTHER" id="PTHR22807:SF61">
    <property type="entry name" value="NOL1_NOP2_SUN FAMILY PROTEIN _ ANTITERMINATION NUSB DOMAIN-CONTAINING PROTEIN"/>
    <property type="match status" value="1"/>
</dbReference>
<dbReference type="GO" id="GO:0006355">
    <property type="term" value="P:regulation of DNA-templated transcription"/>
    <property type="evidence" value="ECO:0007669"/>
    <property type="project" value="InterPro"/>
</dbReference>
<dbReference type="InterPro" id="IPR006027">
    <property type="entry name" value="NusB_RsmB_TIM44"/>
</dbReference>
<keyword evidence="4 5" id="KW-0694">RNA-binding</keyword>
<dbReference type="OrthoDB" id="9810297at2"/>
<keyword evidence="6" id="KW-0175">Coiled coil</keyword>
<dbReference type="GO" id="GO:0008173">
    <property type="term" value="F:RNA methyltransferase activity"/>
    <property type="evidence" value="ECO:0007669"/>
    <property type="project" value="InterPro"/>
</dbReference>
<comment type="similarity">
    <text evidence="5">Belongs to the class I-like SAM-binding methyltransferase superfamily. RsmB/NOP family.</text>
</comment>
<dbReference type="InterPro" id="IPR029063">
    <property type="entry name" value="SAM-dependent_MTases_sf"/>
</dbReference>